<gene>
    <name evidence="1" type="primary">ZBED9</name>
    <name evidence="1" type="ORF">EVAR_56476_1</name>
</gene>
<dbReference type="Proteomes" id="UP000299102">
    <property type="component" value="Unassembled WGS sequence"/>
</dbReference>
<protein>
    <submittedName>
        <fullName evidence="1">SCAN domain-containing protein 3</fullName>
    </submittedName>
</protein>
<dbReference type="AlphaFoldDB" id="A0A4C1XMC6"/>
<evidence type="ECO:0000313" key="2">
    <source>
        <dbReference type="Proteomes" id="UP000299102"/>
    </source>
</evidence>
<accession>A0A4C1XMC6</accession>
<dbReference type="EMBL" id="BGZK01000868">
    <property type="protein sequence ID" value="GBP63365.1"/>
    <property type="molecule type" value="Genomic_DNA"/>
</dbReference>
<organism evidence="1 2">
    <name type="scientific">Eumeta variegata</name>
    <name type="common">Bagworm moth</name>
    <name type="synonym">Eumeta japonica</name>
    <dbReference type="NCBI Taxonomy" id="151549"/>
    <lineage>
        <taxon>Eukaryota</taxon>
        <taxon>Metazoa</taxon>
        <taxon>Ecdysozoa</taxon>
        <taxon>Arthropoda</taxon>
        <taxon>Hexapoda</taxon>
        <taxon>Insecta</taxon>
        <taxon>Pterygota</taxon>
        <taxon>Neoptera</taxon>
        <taxon>Endopterygota</taxon>
        <taxon>Lepidoptera</taxon>
        <taxon>Glossata</taxon>
        <taxon>Ditrysia</taxon>
        <taxon>Tineoidea</taxon>
        <taxon>Psychidae</taxon>
        <taxon>Oiketicinae</taxon>
        <taxon>Eumeta</taxon>
    </lineage>
</organism>
<keyword evidence="2" id="KW-1185">Reference proteome</keyword>
<dbReference type="PANTHER" id="PTHR45913">
    <property type="entry name" value="EPM2A-INTERACTING PROTEIN 1"/>
    <property type="match status" value="1"/>
</dbReference>
<comment type="caution">
    <text evidence="1">The sequence shown here is derived from an EMBL/GenBank/DDBJ whole genome shotgun (WGS) entry which is preliminary data.</text>
</comment>
<proteinExistence type="predicted"/>
<dbReference type="PANTHER" id="PTHR45913:SF22">
    <property type="entry name" value="SCAN BOX DOMAIN-CONTAINING PROTEIN"/>
    <property type="match status" value="1"/>
</dbReference>
<name>A0A4C1XMC6_EUMVA</name>
<reference evidence="1 2" key="1">
    <citation type="journal article" date="2019" name="Commun. Biol.">
        <title>The bagworm genome reveals a unique fibroin gene that provides high tensile strength.</title>
        <authorList>
            <person name="Kono N."/>
            <person name="Nakamura H."/>
            <person name="Ohtoshi R."/>
            <person name="Tomita M."/>
            <person name="Numata K."/>
            <person name="Arakawa K."/>
        </authorList>
    </citation>
    <scope>NUCLEOTIDE SEQUENCE [LARGE SCALE GENOMIC DNA]</scope>
</reference>
<evidence type="ECO:0000313" key="1">
    <source>
        <dbReference type="EMBL" id="GBP63365.1"/>
    </source>
</evidence>
<sequence>MARELASRRTSAPAAHPKVKGHCAGLLHASAKRRTYYTSRSVLKQKRKLLQSLLRYPKRSIGNVTQGPYTCCTCSKSQIVSCTSYTVISGIEASHIAVKAHIQPKDQSEREHLKTPRSHPFCTPRTTHFSIQLDESTLPGNEALLLAYVRFVMGEEIHEEHLFAKTLKTDTKVNKTRSNALNARLFAQLCDENDIDFQRLLSHTKARWLSKGACLSRFEDILSMEIPPRIINPFHETEVENVILQEELLELSTDEELKVTFKRGYQNFGCRQKYPENILDWGIVKKLLIAHKNGQQDRDRNEMRVWHRFGMDFTEKRRKPVPLSMALVILRGHSPSNPLSIDFVESTIPSNRLRVRSASKTFKFSRRCPNHRKLEGRSPGSINFVTYRLRESKWLMMFELMFENVYTSVNINDLEDY</sequence>
<dbReference type="STRING" id="151549.A0A4C1XMC6"/>